<feature type="compositionally biased region" description="Pro residues" evidence="1">
    <location>
        <begin position="25"/>
        <end position="37"/>
    </location>
</feature>
<comment type="caution">
    <text evidence="3">The sequence shown here is derived from an EMBL/GenBank/DDBJ whole genome shotgun (WGS) entry which is preliminary data.</text>
</comment>
<feature type="transmembrane region" description="Helical" evidence="2">
    <location>
        <begin position="78"/>
        <end position="96"/>
    </location>
</feature>
<reference evidence="3 4" key="1">
    <citation type="journal article" date="2019" name="Int. J. Syst. Evol. Microbiol.">
        <title>The Global Catalogue of Microorganisms (GCM) 10K type strain sequencing project: providing services to taxonomists for standard genome sequencing and annotation.</title>
        <authorList>
            <consortium name="The Broad Institute Genomics Platform"/>
            <consortium name="The Broad Institute Genome Sequencing Center for Infectious Disease"/>
            <person name="Wu L."/>
            <person name="Ma J."/>
        </authorList>
    </citation>
    <scope>NUCLEOTIDE SEQUENCE [LARGE SCALE GENOMIC DNA]</scope>
    <source>
        <strain evidence="3 4">JCM 15481</strain>
    </source>
</reference>
<dbReference type="Proteomes" id="UP001500443">
    <property type="component" value="Unassembled WGS sequence"/>
</dbReference>
<feature type="region of interest" description="Disordered" evidence="1">
    <location>
        <begin position="1"/>
        <end position="43"/>
    </location>
</feature>
<accession>A0ABN2YLU9</accession>
<gene>
    <name evidence="3" type="ORF">GCM10009802_37210</name>
</gene>
<keyword evidence="2" id="KW-0812">Transmembrane</keyword>
<keyword evidence="4" id="KW-1185">Reference proteome</keyword>
<organism evidence="3 4">
    <name type="scientific">Streptomyces synnematoformans</name>
    <dbReference type="NCBI Taxonomy" id="415721"/>
    <lineage>
        <taxon>Bacteria</taxon>
        <taxon>Bacillati</taxon>
        <taxon>Actinomycetota</taxon>
        <taxon>Actinomycetes</taxon>
        <taxon>Kitasatosporales</taxon>
        <taxon>Streptomycetaceae</taxon>
        <taxon>Streptomyces</taxon>
    </lineage>
</organism>
<protein>
    <recommendedName>
        <fullName evidence="5">Integral membrane protein</fullName>
    </recommendedName>
</protein>
<evidence type="ECO:0000256" key="1">
    <source>
        <dbReference type="SAM" id="MobiDB-lite"/>
    </source>
</evidence>
<name>A0ABN2YLU9_9ACTN</name>
<proteinExistence type="predicted"/>
<keyword evidence="2" id="KW-1133">Transmembrane helix</keyword>
<dbReference type="EMBL" id="BAAAPF010000123">
    <property type="protein sequence ID" value="GAA2129402.1"/>
    <property type="molecule type" value="Genomic_DNA"/>
</dbReference>
<keyword evidence="2" id="KW-0472">Membrane</keyword>
<feature type="transmembrane region" description="Helical" evidence="2">
    <location>
        <begin position="52"/>
        <end position="72"/>
    </location>
</feature>
<evidence type="ECO:0000313" key="3">
    <source>
        <dbReference type="EMBL" id="GAA2129402.1"/>
    </source>
</evidence>
<sequence>MAGVWPVRDGAGAARGRRRGTMDPPAVPPEEPAPMPSEPRQRTPLIAGRNQLAVFTAVVCVLSVAAAVVSFAKGYWVGVIWVLLAGLSSNMTWFYVRRSRAARDREQRPAE</sequence>
<evidence type="ECO:0000256" key="2">
    <source>
        <dbReference type="SAM" id="Phobius"/>
    </source>
</evidence>
<evidence type="ECO:0000313" key="4">
    <source>
        <dbReference type="Proteomes" id="UP001500443"/>
    </source>
</evidence>
<evidence type="ECO:0008006" key="5">
    <source>
        <dbReference type="Google" id="ProtNLM"/>
    </source>
</evidence>